<dbReference type="STRING" id="1070319.CAGGBEG34_200007"/>
<gene>
    <name evidence="1" type="primary">TrbC</name>
    <name evidence="1" type="ORF">CAGGBEG34_200007</name>
</gene>
<dbReference type="AlphaFoldDB" id="G2J8B2"/>
<protein>
    <submittedName>
        <fullName evidence="1">Putative conjugal transfer protein TrbC</fullName>
    </submittedName>
</protein>
<name>G2J8B2_9BURK</name>
<sequence>MWSVLIFSLYAGLTIAQKADDASPGGGGNAPWESVLCNIAHWFQGPTPIAVGTIAFGVAGASFMFGEELTGILKKTVNITMGTCLSVGGVTFLGWIAEKTNAVACTV</sequence>
<dbReference type="eggNOG" id="COG3838">
    <property type="taxonomic scope" value="Bacteria"/>
</dbReference>
<dbReference type="Proteomes" id="UP000054051">
    <property type="component" value="Unassembled WGS sequence"/>
</dbReference>
<organism evidence="1 2">
    <name type="scientific">Candidatus Glomeribacter gigasporarum BEG34</name>
    <dbReference type="NCBI Taxonomy" id="1070319"/>
    <lineage>
        <taxon>Bacteria</taxon>
        <taxon>Pseudomonadati</taxon>
        <taxon>Pseudomonadota</taxon>
        <taxon>Betaproteobacteria</taxon>
        <taxon>Burkholderiales</taxon>
        <taxon>Burkholderiaceae</taxon>
        <taxon>Candidatus Glomeribacter</taxon>
    </lineage>
</organism>
<reference evidence="1 2" key="1">
    <citation type="submission" date="2011-08" db="EMBL/GenBank/DDBJ databases">
        <title>The genome of the obligate endobacterium of an arbuscular mycorrhizal fungus reveals an interphylum network of nutritional interactions.</title>
        <authorList>
            <person name="Ghignone S."/>
            <person name="Salvioli A."/>
            <person name="Anca I."/>
            <person name="Lumini E."/>
            <person name="Ortu G."/>
            <person name="Petiti L."/>
            <person name="Cruveiller S."/>
            <person name="Bianciotto V."/>
            <person name="Piffanelli P."/>
            <person name="Lanfranco L."/>
            <person name="Bonfante P."/>
        </authorList>
    </citation>
    <scope>NUCLEOTIDE SEQUENCE [LARGE SCALE GENOMIC DNA]</scope>
    <source>
        <strain evidence="1 2">BEG34</strain>
    </source>
</reference>
<evidence type="ECO:0000313" key="2">
    <source>
        <dbReference type="Proteomes" id="UP000054051"/>
    </source>
</evidence>
<accession>G2J8B2</accession>
<dbReference type="InterPro" id="IPR007039">
    <property type="entry name" value="TrbC/VirB2"/>
</dbReference>
<dbReference type="EMBL" id="CAFB01000037">
    <property type="protein sequence ID" value="CCD29009.1"/>
    <property type="molecule type" value="Genomic_DNA"/>
</dbReference>
<comment type="caution">
    <text evidence="1">The sequence shown here is derived from an EMBL/GenBank/DDBJ whole genome shotgun (WGS) entry which is preliminary data.</text>
</comment>
<dbReference type="Pfam" id="PF04956">
    <property type="entry name" value="TrbC"/>
    <property type="match status" value="1"/>
</dbReference>
<keyword evidence="2" id="KW-1185">Reference proteome</keyword>
<evidence type="ECO:0000313" key="1">
    <source>
        <dbReference type="EMBL" id="CCD29009.1"/>
    </source>
</evidence>
<proteinExistence type="predicted"/>